<proteinExistence type="predicted"/>
<reference evidence="2 3" key="1">
    <citation type="journal article" date="2019" name="Int. J. Syst. Evol. Microbiol.">
        <title>The Global Catalogue of Microorganisms (GCM) 10K type strain sequencing project: providing services to taxonomists for standard genome sequencing and annotation.</title>
        <authorList>
            <consortium name="The Broad Institute Genomics Platform"/>
            <consortium name="The Broad Institute Genome Sequencing Center for Infectious Disease"/>
            <person name="Wu L."/>
            <person name="Ma J."/>
        </authorList>
    </citation>
    <scope>NUCLEOTIDE SEQUENCE [LARGE SCALE GENOMIC DNA]</scope>
    <source>
        <strain evidence="2 3">JCM 19585</strain>
    </source>
</reference>
<sequence>MLVITDDQQETTDAPTPTPDGVMESERPAWERADLRRYGVAVRVGDERHRVTRALTDATGGTRRTISL</sequence>
<evidence type="ECO:0000256" key="1">
    <source>
        <dbReference type="SAM" id="MobiDB-lite"/>
    </source>
</evidence>
<accession>A0A830F468</accession>
<evidence type="ECO:0000313" key="3">
    <source>
        <dbReference type="Proteomes" id="UP000628840"/>
    </source>
</evidence>
<gene>
    <name evidence="2" type="ORF">GCM10009037_21470</name>
</gene>
<dbReference type="EMBL" id="BMPF01000003">
    <property type="protein sequence ID" value="GGL37592.1"/>
    <property type="molecule type" value="Genomic_DNA"/>
</dbReference>
<dbReference type="Proteomes" id="UP000628840">
    <property type="component" value="Unassembled WGS sequence"/>
</dbReference>
<dbReference type="RefSeq" id="WP_188883748.1">
    <property type="nucleotide sequence ID" value="NZ_BMPF01000003.1"/>
</dbReference>
<evidence type="ECO:0000313" key="2">
    <source>
        <dbReference type="EMBL" id="GGL37592.1"/>
    </source>
</evidence>
<protein>
    <submittedName>
        <fullName evidence="2">Uncharacterized protein</fullName>
    </submittedName>
</protein>
<dbReference type="AlphaFoldDB" id="A0A830F468"/>
<comment type="caution">
    <text evidence="2">The sequence shown here is derived from an EMBL/GenBank/DDBJ whole genome shotgun (WGS) entry which is preliminary data.</text>
</comment>
<organism evidence="2 3">
    <name type="scientific">Halarchaeum grantii</name>
    <dbReference type="NCBI Taxonomy" id="1193105"/>
    <lineage>
        <taxon>Archaea</taxon>
        <taxon>Methanobacteriati</taxon>
        <taxon>Methanobacteriota</taxon>
        <taxon>Stenosarchaea group</taxon>
        <taxon>Halobacteria</taxon>
        <taxon>Halobacteriales</taxon>
        <taxon>Halobacteriaceae</taxon>
    </lineage>
</organism>
<name>A0A830F468_9EURY</name>
<feature type="region of interest" description="Disordered" evidence="1">
    <location>
        <begin position="1"/>
        <end position="27"/>
    </location>
</feature>
<keyword evidence="3" id="KW-1185">Reference proteome</keyword>